<evidence type="ECO:0000256" key="6">
    <source>
        <dbReference type="SAM" id="Coils"/>
    </source>
</evidence>
<protein>
    <submittedName>
        <fullName evidence="11">Lipopolysaccharide biosynthesis protein</fullName>
    </submittedName>
    <submittedName>
        <fullName evidence="10">Uncharacterized protein involved in exopolysaccharide biosynthesis</fullName>
    </submittedName>
</protein>
<evidence type="ECO:0000256" key="4">
    <source>
        <dbReference type="ARBA" id="ARBA00022989"/>
    </source>
</evidence>
<dbReference type="OrthoDB" id="8884120at2"/>
<feature type="region of interest" description="Disordered" evidence="7">
    <location>
        <begin position="1"/>
        <end position="21"/>
    </location>
</feature>
<evidence type="ECO:0000256" key="2">
    <source>
        <dbReference type="ARBA" id="ARBA00022475"/>
    </source>
</evidence>
<dbReference type="EMBL" id="CP035708">
    <property type="protein sequence ID" value="QEN01810.1"/>
    <property type="molecule type" value="Genomic_DNA"/>
</dbReference>
<keyword evidence="13" id="KW-1185">Reference proteome</keyword>
<feature type="transmembrane region" description="Helical" evidence="8">
    <location>
        <begin position="348"/>
        <end position="369"/>
    </location>
</feature>
<dbReference type="Proteomes" id="UP000323522">
    <property type="component" value="Chromosome"/>
</dbReference>
<dbReference type="Pfam" id="PF02706">
    <property type="entry name" value="Wzz"/>
    <property type="match status" value="1"/>
</dbReference>
<name>A0A5C1Q3X0_9BURK</name>
<evidence type="ECO:0000256" key="8">
    <source>
        <dbReference type="SAM" id="Phobius"/>
    </source>
</evidence>
<feature type="compositionally biased region" description="Low complexity" evidence="7">
    <location>
        <begin position="1"/>
        <end position="16"/>
    </location>
</feature>
<evidence type="ECO:0000313" key="11">
    <source>
        <dbReference type="EMBL" id="QEN01810.1"/>
    </source>
</evidence>
<keyword evidence="6" id="KW-0175">Coiled coil</keyword>
<evidence type="ECO:0000256" key="7">
    <source>
        <dbReference type="SAM" id="MobiDB-lite"/>
    </source>
</evidence>
<accession>A0A5C1Q3X0</accession>
<proteinExistence type="predicted"/>
<gene>
    <name evidence="10" type="ORF">ABIC99_003860</name>
    <name evidence="11" type="ORF">EWH46_14185</name>
</gene>
<comment type="subcellular location">
    <subcellularLocation>
        <location evidence="1">Cell membrane</location>
        <topology evidence="1">Multi-pass membrane protein</topology>
    </subcellularLocation>
</comment>
<dbReference type="Proteomes" id="UP001549111">
    <property type="component" value="Unassembled WGS sequence"/>
</dbReference>
<dbReference type="GO" id="GO:0005886">
    <property type="term" value="C:plasma membrane"/>
    <property type="evidence" value="ECO:0007669"/>
    <property type="project" value="UniProtKB-SubCell"/>
</dbReference>
<evidence type="ECO:0000313" key="12">
    <source>
        <dbReference type="Proteomes" id="UP000323522"/>
    </source>
</evidence>
<reference evidence="11 12" key="1">
    <citation type="submission" date="2019-02" db="EMBL/GenBank/DDBJ databases">
        <title>Complete Genome Sequence and Methylome Analysis of Sphaerotilus natans subsp. sulfidivorans D-507.</title>
        <authorList>
            <person name="Fomenkov A."/>
            <person name="Gridneva E."/>
            <person name="Smolyakov D."/>
            <person name="Dubinina G."/>
            <person name="Vincze T."/>
            <person name="Grabovich M."/>
            <person name="Roberts R.J."/>
        </authorList>
    </citation>
    <scope>NUCLEOTIDE SEQUENCE [LARGE SCALE GENOMIC DNA]</scope>
    <source>
        <strain evidence="11 12">D-507</strain>
    </source>
</reference>
<dbReference type="InterPro" id="IPR003856">
    <property type="entry name" value="LPS_length_determ_N"/>
</dbReference>
<sequence>MNDANSKASTRDSSSSWDDEDDGISLSELAGAILGQWKIILAGSVLAGAAGLGAASLMKPVFTARTVVMPPQQQQSSAAAALGSLGALAGLAGGGIKSPVDQYIALMQSATVSDRLIDRFKLMEVYEEEFRSVARKTLLTKAIITAGKKDGLIVVEVDDHDPKRAADIANAYVDELRLMTNTLAVSEAQQRRRFFEQQLEVTKKRLTEAQVALQESGFSAGVLRAEPKAAADGYARLRAEVTAAEVRLQTMRRTLADSAPEMQQQQAQLEALRSELAKLEQREAAPSSKDAGYIGRYRDYKYQETLFDLYAKQFELARLDESREGGLIQVVDVATAPDRKSKPKRAMYALGAAVLAGLLLSVRAVVIGLRARRPL</sequence>
<keyword evidence="3 8" id="KW-0812">Transmembrane</keyword>
<evidence type="ECO:0000256" key="5">
    <source>
        <dbReference type="ARBA" id="ARBA00023136"/>
    </source>
</evidence>
<evidence type="ECO:0000256" key="3">
    <source>
        <dbReference type="ARBA" id="ARBA00022692"/>
    </source>
</evidence>
<evidence type="ECO:0000256" key="1">
    <source>
        <dbReference type="ARBA" id="ARBA00004651"/>
    </source>
</evidence>
<dbReference type="KEGG" id="snn:EWH46_14185"/>
<keyword evidence="4 8" id="KW-1133">Transmembrane helix</keyword>
<reference evidence="10 13" key="2">
    <citation type="submission" date="2024-06" db="EMBL/GenBank/DDBJ databases">
        <title>Genomic Encyclopedia of Type Strains, Phase IV (KMG-IV): sequencing the most valuable type-strain genomes for metagenomic binning, comparative biology and taxonomic classification.</title>
        <authorList>
            <person name="Goeker M."/>
        </authorList>
    </citation>
    <scope>NUCLEOTIDE SEQUENCE [LARGE SCALE GENOMIC DNA]</scope>
    <source>
        <strain evidence="10 13">D-501</strain>
    </source>
</reference>
<dbReference type="PANTHER" id="PTHR32309">
    <property type="entry name" value="TYROSINE-PROTEIN KINASE"/>
    <property type="match status" value="1"/>
</dbReference>
<evidence type="ECO:0000259" key="9">
    <source>
        <dbReference type="Pfam" id="PF02706"/>
    </source>
</evidence>
<dbReference type="RefSeq" id="WP_149504471.1">
    <property type="nucleotide sequence ID" value="NZ_CP035708.1"/>
</dbReference>
<dbReference type="AlphaFoldDB" id="A0A5C1Q3X0"/>
<evidence type="ECO:0000313" key="13">
    <source>
        <dbReference type="Proteomes" id="UP001549111"/>
    </source>
</evidence>
<feature type="coiled-coil region" evidence="6">
    <location>
        <begin position="234"/>
        <end position="282"/>
    </location>
</feature>
<organism evidence="11 12">
    <name type="scientific">Sphaerotilus sulfidivorans</name>
    <dbReference type="NCBI Taxonomy" id="639200"/>
    <lineage>
        <taxon>Bacteria</taxon>
        <taxon>Pseudomonadati</taxon>
        <taxon>Pseudomonadota</taxon>
        <taxon>Betaproteobacteria</taxon>
        <taxon>Burkholderiales</taxon>
        <taxon>Sphaerotilaceae</taxon>
        <taxon>Sphaerotilus</taxon>
    </lineage>
</organism>
<keyword evidence="2" id="KW-1003">Cell membrane</keyword>
<dbReference type="PANTHER" id="PTHR32309:SF13">
    <property type="entry name" value="FERRIC ENTEROBACTIN TRANSPORT PROTEIN FEPE"/>
    <property type="match status" value="1"/>
</dbReference>
<dbReference type="GO" id="GO:0004713">
    <property type="term" value="F:protein tyrosine kinase activity"/>
    <property type="evidence" value="ECO:0007669"/>
    <property type="project" value="TreeGrafter"/>
</dbReference>
<dbReference type="EMBL" id="JBEPLS010000030">
    <property type="protein sequence ID" value="MET3606025.1"/>
    <property type="molecule type" value="Genomic_DNA"/>
</dbReference>
<feature type="domain" description="Polysaccharide chain length determinant N-terminal" evidence="9">
    <location>
        <begin position="23"/>
        <end position="118"/>
    </location>
</feature>
<evidence type="ECO:0000313" key="10">
    <source>
        <dbReference type="EMBL" id="MET3606025.1"/>
    </source>
</evidence>
<keyword evidence="5 8" id="KW-0472">Membrane</keyword>
<dbReference type="InterPro" id="IPR050445">
    <property type="entry name" value="Bact_polysacc_biosynth/exp"/>
</dbReference>